<proteinExistence type="inferred from homology"/>
<dbReference type="PRINTS" id="PR00237">
    <property type="entry name" value="GPCRRHODOPSN"/>
</dbReference>
<evidence type="ECO:0000256" key="4">
    <source>
        <dbReference type="ARBA" id="ARBA00022692"/>
    </source>
</evidence>
<feature type="transmembrane region" description="Helical" evidence="14">
    <location>
        <begin position="50"/>
        <end position="69"/>
    </location>
</feature>
<keyword evidence="8 14" id="KW-0472">Membrane</keyword>
<protein>
    <recommendedName>
        <fullName evidence="14">Olfactory receptor</fullName>
    </recommendedName>
</protein>
<dbReference type="Proteomes" id="UP000824782">
    <property type="component" value="Unassembled WGS sequence"/>
</dbReference>
<evidence type="ECO:0000256" key="6">
    <source>
        <dbReference type="ARBA" id="ARBA00022989"/>
    </source>
</evidence>
<feature type="transmembrane region" description="Helical" evidence="14">
    <location>
        <begin position="233"/>
        <end position="252"/>
    </location>
</feature>
<dbReference type="InterPro" id="IPR000725">
    <property type="entry name" value="Olfact_rcpt"/>
</dbReference>
<feature type="transmembrane region" description="Helical" evidence="14">
    <location>
        <begin position="264"/>
        <end position="283"/>
    </location>
</feature>
<evidence type="ECO:0000256" key="13">
    <source>
        <dbReference type="RuleBase" id="RU000688"/>
    </source>
</evidence>
<dbReference type="PRINTS" id="PR00245">
    <property type="entry name" value="OLFACTORYR"/>
</dbReference>
<feature type="transmembrane region" description="Helical" evidence="14">
    <location>
        <begin position="16"/>
        <end position="41"/>
    </location>
</feature>
<dbReference type="InterPro" id="IPR050939">
    <property type="entry name" value="Olfactory_GPCR1"/>
</dbReference>
<comment type="similarity">
    <text evidence="13">Belongs to the G-protein coupled receptor 1 family.</text>
</comment>
<evidence type="ECO:0000313" key="16">
    <source>
        <dbReference type="EMBL" id="KAG8593938.1"/>
    </source>
</evidence>
<feature type="transmembrane region" description="Helical" evidence="14">
    <location>
        <begin position="192"/>
        <end position="212"/>
    </location>
</feature>
<evidence type="ECO:0000256" key="9">
    <source>
        <dbReference type="ARBA" id="ARBA00023157"/>
    </source>
</evidence>
<dbReference type="PROSITE" id="PS50262">
    <property type="entry name" value="G_PROTEIN_RECEP_F1_2"/>
    <property type="match status" value="1"/>
</dbReference>
<keyword evidence="7 13" id="KW-0297">G-protein coupled receptor</keyword>
<keyword evidence="6 14" id="KW-1133">Transmembrane helix</keyword>
<organism evidence="16 17">
    <name type="scientific">Engystomops pustulosus</name>
    <name type="common">Tungara frog</name>
    <name type="synonym">Physalaemus pustulosus</name>
    <dbReference type="NCBI Taxonomy" id="76066"/>
    <lineage>
        <taxon>Eukaryota</taxon>
        <taxon>Metazoa</taxon>
        <taxon>Chordata</taxon>
        <taxon>Craniata</taxon>
        <taxon>Vertebrata</taxon>
        <taxon>Euteleostomi</taxon>
        <taxon>Amphibia</taxon>
        <taxon>Batrachia</taxon>
        <taxon>Anura</taxon>
        <taxon>Neobatrachia</taxon>
        <taxon>Hyloidea</taxon>
        <taxon>Leptodactylidae</taxon>
        <taxon>Leiuperinae</taxon>
        <taxon>Engystomops</taxon>
    </lineage>
</organism>
<dbReference type="FunFam" id="1.20.1070.10:FF:000010">
    <property type="entry name" value="Olfactory receptor"/>
    <property type="match status" value="1"/>
</dbReference>
<feature type="transmembrane region" description="Helical" evidence="14">
    <location>
        <begin position="137"/>
        <end position="165"/>
    </location>
</feature>
<dbReference type="GO" id="GO:0004930">
    <property type="term" value="F:G protein-coupled receptor activity"/>
    <property type="evidence" value="ECO:0007669"/>
    <property type="project" value="UniProtKB-KW"/>
</dbReference>
<dbReference type="Pfam" id="PF13853">
    <property type="entry name" value="7tm_4"/>
    <property type="match status" value="1"/>
</dbReference>
<evidence type="ECO:0000256" key="10">
    <source>
        <dbReference type="ARBA" id="ARBA00023170"/>
    </source>
</evidence>
<keyword evidence="4 13" id="KW-0812">Transmembrane</keyword>
<evidence type="ECO:0000259" key="15">
    <source>
        <dbReference type="PROSITE" id="PS50262"/>
    </source>
</evidence>
<evidence type="ECO:0000256" key="1">
    <source>
        <dbReference type="ARBA" id="ARBA00004651"/>
    </source>
</evidence>
<evidence type="ECO:0000256" key="11">
    <source>
        <dbReference type="ARBA" id="ARBA00023180"/>
    </source>
</evidence>
<comment type="caution">
    <text evidence="16">The sequence shown here is derived from an EMBL/GenBank/DDBJ whole genome shotgun (WGS) entry which is preliminary data.</text>
</comment>
<evidence type="ECO:0000256" key="7">
    <source>
        <dbReference type="ARBA" id="ARBA00023040"/>
    </source>
</evidence>
<keyword evidence="12 13" id="KW-0807">Transducer</keyword>
<evidence type="ECO:0000256" key="14">
    <source>
        <dbReference type="RuleBase" id="RU363047"/>
    </source>
</evidence>
<evidence type="ECO:0000313" key="17">
    <source>
        <dbReference type="Proteomes" id="UP000824782"/>
    </source>
</evidence>
<dbReference type="PANTHER" id="PTHR24242:SF253">
    <property type="entry name" value="OLFACTORY RECEPTOR-RELATED"/>
    <property type="match status" value="1"/>
</dbReference>
<dbReference type="PROSITE" id="PS00237">
    <property type="entry name" value="G_PROTEIN_RECEP_F1_1"/>
    <property type="match status" value="1"/>
</dbReference>
<dbReference type="SUPFAM" id="SSF81321">
    <property type="entry name" value="Family A G protein-coupled receptor-like"/>
    <property type="match status" value="1"/>
</dbReference>
<evidence type="ECO:0000256" key="12">
    <source>
        <dbReference type="ARBA" id="ARBA00023224"/>
    </source>
</evidence>
<dbReference type="PANTHER" id="PTHR24242">
    <property type="entry name" value="G-PROTEIN COUPLED RECEPTOR"/>
    <property type="match status" value="1"/>
</dbReference>
<keyword evidence="3 14" id="KW-0716">Sensory transduction</keyword>
<keyword evidence="10 13" id="KW-0675">Receptor</keyword>
<dbReference type="InterPro" id="IPR000276">
    <property type="entry name" value="GPCR_Rhodpsn"/>
</dbReference>
<dbReference type="GO" id="GO:0004984">
    <property type="term" value="F:olfactory receptor activity"/>
    <property type="evidence" value="ECO:0007669"/>
    <property type="project" value="InterPro"/>
</dbReference>
<evidence type="ECO:0000256" key="8">
    <source>
        <dbReference type="ARBA" id="ARBA00023136"/>
    </source>
</evidence>
<gene>
    <name evidence="16" type="ORF">GDO81_000995</name>
</gene>
<dbReference type="Gene3D" id="1.20.1070.10">
    <property type="entry name" value="Rhodopsin 7-helix transmembrane proteins"/>
    <property type="match status" value="1"/>
</dbReference>
<dbReference type="EMBL" id="WNYA01000001">
    <property type="protein sequence ID" value="KAG8593938.1"/>
    <property type="molecule type" value="Genomic_DNA"/>
</dbReference>
<evidence type="ECO:0000256" key="2">
    <source>
        <dbReference type="ARBA" id="ARBA00022475"/>
    </source>
</evidence>
<feature type="domain" description="G-protein coupled receptors family 1 profile" evidence="15">
    <location>
        <begin position="32"/>
        <end position="281"/>
    </location>
</feature>
<keyword evidence="5 14" id="KW-0552">Olfaction</keyword>
<evidence type="ECO:0000256" key="5">
    <source>
        <dbReference type="ARBA" id="ARBA00022725"/>
    </source>
</evidence>
<keyword evidence="11" id="KW-0325">Glycoprotein</keyword>
<dbReference type="InterPro" id="IPR017452">
    <property type="entry name" value="GPCR_Rhodpsn_7TM"/>
</dbReference>
<evidence type="ECO:0000256" key="3">
    <source>
        <dbReference type="ARBA" id="ARBA00022606"/>
    </source>
</evidence>
<comment type="subcellular location">
    <subcellularLocation>
        <location evidence="1 14">Cell membrane</location>
        <topology evidence="1 14">Multi-pass membrane protein</topology>
    </subcellularLocation>
</comment>
<keyword evidence="2 14" id="KW-1003">Cell membrane</keyword>
<accession>A0AAV7D913</accession>
<name>A0AAV7D913_ENGPU</name>
<reference evidence="16" key="1">
    <citation type="thesis" date="2020" institute="ProQuest LLC" country="789 East Eisenhower Parkway, Ann Arbor, MI, USA">
        <title>Comparative Genomics and Chromosome Evolution.</title>
        <authorList>
            <person name="Mudd A.B."/>
        </authorList>
    </citation>
    <scope>NUCLEOTIDE SEQUENCE</scope>
    <source>
        <strain evidence="16">237g6f4</strain>
        <tissue evidence="16">Blood</tissue>
    </source>
</reference>
<keyword evidence="17" id="KW-1185">Reference proteome</keyword>
<dbReference type="AlphaFoldDB" id="A0AAV7D913"/>
<keyword evidence="9" id="KW-1015">Disulfide bond</keyword>
<feature type="transmembrane region" description="Helical" evidence="14">
    <location>
        <begin position="89"/>
        <end position="111"/>
    </location>
</feature>
<sequence length="311" mass="35044">MSFYLQGFEDINNSKVILFLFFLVIYVAALAGNTLIIVVVVTSPILHSPMYFFICNLSFGEIIFTSNIIPNVLGAVLTEDGTISVEGCFTQIFLFGVITVTECFLLTIMSYDRYIAICFPLQYYTVMDFRLCRSLSIGAWTGGLILSIASSSFIYMLTFCGPYLIDHYFCDFLLVLKLSCLDTTILHLETKILSVLVTMPSFLFICFTYFCIVKTIIKIPSSTNKQKALSTCSSHLTVVSMYYGSLIAIYVAPKQGNLYNMNKVLSLLYTIVTPISNPIVYSLRNQDMKNAFAKIIRYLFSDNNSKVPQIK</sequence>
<dbReference type="GO" id="GO:0005886">
    <property type="term" value="C:plasma membrane"/>
    <property type="evidence" value="ECO:0007669"/>
    <property type="project" value="UniProtKB-SubCell"/>
</dbReference>